<reference evidence="2" key="1">
    <citation type="submission" date="2018-11" db="EMBL/GenBank/DDBJ databases">
        <authorList>
            <consortium name="Pathogen Informatics"/>
        </authorList>
    </citation>
    <scope>NUCLEOTIDE SEQUENCE</scope>
</reference>
<dbReference type="EMBL" id="CAAALY010076687">
    <property type="protein sequence ID" value="VEL25859.1"/>
    <property type="molecule type" value="Genomic_DNA"/>
</dbReference>
<protein>
    <submittedName>
        <fullName evidence="2">Uncharacterized protein</fullName>
    </submittedName>
</protein>
<sequence length="46" mass="5051">MWRSADSGSENGWSSQPLGDTSQNETAYGANSRNRMSAARTGWKED</sequence>
<accession>A0A3S5AQG4</accession>
<dbReference type="AlphaFoldDB" id="A0A3S5AQG4"/>
<evidence type="ECO:0000313" key="2">
    <source>
        <dbReference type="EMBL" id="VEL25859.1"/>
    </source>
</evidence>
<comment type="caution">
    <text evidence="2">The sequence shown here is derived from an EMBL/GenBank/DDBJ whole genome shotgun (WGS) entry which is preliminary data.</text>
</comment>
<organism evidence="2 3">
    <name type="scientific">Protopolystoma xenopodis</name>
    <dbReference type="NCBI Taxonomy" id="117903"/>
    <lineage>
        <taxon>Eukaryota</taxon>
        <taxon>Metazoa</taxon>
        <taxon>Spiralia</taxon>
        <taxon>Lophotrochozoa</taxon>
        <taxon>Platyhelminthes</taxon>
        <taxon>Monogenea</taxon>
        <taxon>Polyopisthocotylea</taxon>
        <taxon>Polystomatidea</taxon>
        <taxon>Polystomatidae</taxon>
        <taxon>Protopolystoma</taxon>
    </lineage>
</organism>
<gene>
    <name evidence="2" type="ORF">PXEA_LOCUS19299</name>
</gene>
<keyword evidence="3" id="KW-1185">Reference proteome</keyword>
<name>A0A3S5AQG4_9PLAT</name>
<evidence type="ECO:0000256" key="1">
    <source>
        <dbReference type="SAM" id="MobiDB-lite"/>
    </source>
</evidence>
<feature type="compositionally biased region" description="Polar residues" evidence="1">
    <location>
        <begin position="1"/>
        <end position="35"/>
    </location>
</feature>
<feature type="region of interest" description="Disordered" evidence="1">
    <location>
        <begin position="1"/>
        <end position="46"/>
    </location>
</feature>
<proteinExistence type="predicted"/>
<evidence type="ECO:0000313" key="3">
    <source>
        <dbReference type="Proteomes" id="UP000784294"/>
    </source>
</evidence>
<dbReference type="Proteomes" id="UP000784294">
    <property type="component" value="Unassembled WGS sequence"/>
</dbReference>